<name>A0A2G9UA44_TELCI</name>
<reference evidence="2 3" key="1">
    <citation type="submission" date="2015-09" db="EMBL/GenBank/DDBJ databases">
        <title>Draft genome of the parasitic nematode Teladorsagia circumcincta isolate WARC Sus (inbred).</title>
        <authorList>
            <person name="Mitreva M."/>
        </authorList>
    </citation>
    <scope>NUCLEOTIDE SEQUENCE [LARGE SCALE GENOMIC DNA]</scope>
    <source>
        <strain evidence="2 3">S</strain>
    </source>
</reference>
<gene>
    <name evidence="2" type="ORF">TELCIR_11185</name>
</gene>
<proteinExistence type="predicted"/>
<organism evidence="2 3">
    <name type="scientific">Teladorsagia circumcincta</name>
    <name type="common">Brown stomach worm</name>
    <name type="synonym">Ostertagia circumcincta</name>
    <dbReference type="NCBI Taxonomy" id="45464"/>
    <lineage>
        <taxon>Eukaryota</taxon>
        <taxon>Metazoa</taxon>
        <taxon>Ecdysozoa</taxon>
        <taxon>Nematoda</taxon>
        <taxon>Chromadorea</taxon>
        <taxon>Rhabditida</taxon>
        <taxon>Rhabditina</taxon>
        <taxon>Rhabditomorpha</taxon>
        <taxon>Strongyloidea</taxon>
        <taxon>Trichostrongylidae</taxon>
        <taxon>Teladorsagia</taxon>
    </lineage>
</organism>
<dbReference type="OrthoDB" id="5873594at2759"/>
<accession>A0A2G9UA44</accession>
<evidence type="ECO:0000256" key="1">
    <source>
        <dbReference type="SAM" id="MobiDB-lite"/>
    </source>
</evidence>
<protein>
    <submittedName>
        <fullName evidence="2">Uncharacterized protein</fullName>
    </submittedName>
</protein>
<feature type="region of interest" description="Disordered" evidence="1">
    <location>
        <begin position="22"/>
        <end position="48"/>
    </location>
</feature>
<keyword evidence="3" id="KW-1185">Reference proteome</keyword>
<dbReference type="EMBL" id="KZ347829">
    <property type="protein sequence ID" value="PIO67083.1"/>
    <property type="molecule type" value="Genomic_DNA"/>
</dbReference>
<evidence type="ECO:0000313" key="2">
    <source>
        <dbReference type="EMBL" id="PIO67083.1"/>
    </source>
</evidence>
<evidence type="ECO:0000313" key="3">
    <source>
        <dbReference type="Proteomes" id="UP000230423"/>
    </source>
</evidence>
<dbReference type="AlphaFoldDB" id="A0A2G9UA44"/>
<dbReference type="Proteomes" id="UP000230423">
    <property type="component" value="Unassembled WGS sequence"/>
</dbReference>
<sequence length="123" mass="14149">LTDVGFGIFAYFLRTGNDRRNENPFTHGRGVTATAADGTKPPPPGTGNDFSRMYHGHPFILDIEIRKAPEFRGKEKEVLVSYQGKCTDGQSWIANEGYYKFDDIPGFWTPIYYDPYHTDFYYF</sequence>
<feature type="non-terminal residue" evidence="2">
    <location>
        <position position="1"/>
    </location>
</feature>